<dbReference type="SUPFAM" id="SSF53756">
    <property type="entry name" value="UDP-Glycosyltransferase/glycogen phosphorylase"/>
    <property type="match status" value="1"/>
</dbReference>
<dbReference type="PANTHER" id="PTHR45947:SF3">
    <property type="entry name" value="SULFOQUINOVOSYL TRANSFERASE SQD2"/>
    <property type="match status" value="1"/>
</dbReference>
<dbReference type="PANTHER" id="PTHR45947">
    <property type="entry name" value="SULFOQUINOVOSYL TRANSFERASE SQD2"/>
    <property type="match status" value="1"/>
</dbReference>
<evidence type="ECO:0000313" key="5">
    <source>
        <dbReference type="Proteomes" id="UP001500121"/>
    </source>
</evidence>
<proteinExistence type="predicted"/>
<dbReference type="InterPro" id="IPR050194">
    <property type="entry name" value="Glycosyltransferase_grp1"/>
</dbReference>
<sequence>MVVAYLRSDMNDDLSRKGVLVHEWLEPTGGSENVFEVMASVFPETPIVTPWNNAPGRFSPARVRETSLAQTPLRHSKPAAALALPFVWRSKALAASAEWALISSHLFAHHLRVAPDATKLVYVHTPARYIWSPELDPRGAALSARAAAAPLKWIDRKRAREASSIAANSRFVRDRVRRHWQRDAEVIYPPVAVLDVRRSADEEAWQHAADGDVVAGLPEEFLLGVSRFVSYKRLDLVIEAGVATGLPVVIAGGGPEEDAIRSLADGASVDVRIVQRPSSAVLHALYKRATALVFPAVEDFGIVPVEAMAVGTPVIGVGAGGLLETVSHEETGYLLEEFDREGLQRAVRAVRELPRDVISASADRFSDAAFRSALGGWVDSIVPQASATRA</sequence>
<accession>A0ABP8ZE06</accession>
<evidence type="ECO:0000259" key="3">
    <source>
        <dbReference type="Pfam" id="PF00534"/>
    </source>
</evidence>
<keyword evidence="5" id="KW-1185">Reference proteome</keyword>
<reference evidence="5" key="1">
    <citation type="journal article" date="2019" name="Int. J. Syst. Evol. Microbiol.">
        <title>The Global Catalogue of Microorganisms (GCM) 10K type strain sequencing project: providing services to taxonomists for standard genome sequencing and annotation.</title>
        <authorList>
            <consortium name="The Broad Institute Genomics Platform"/>
            <consortium name="The Broad Institute Genome Sequencing Center for Infectious Disease"/>
            <person name="Wu L."/>
            <person name="Ma J."/>
        </authorList>
    </citation>
    <scope>NUCLEOTIDE SEQUENCE [LARGE SCALE GENOMIC DNA]</scope>
    <source>
        <strain evidence="5">JCM 19015</strain>
    </source>
</reference>
<gene>
    <name evidence="4" type="ORF">GCM10025783_28400</name>
</gene>
<dbReference type="Pfam" id="PF00534">
    <property type="entry name" value="Glycos_transf_1"/>
    <property type="match status" value="1"/>
</dbReference>
<dbReference type="Gene3D" id="3.40.50.2000">
    <property type="entry name" value="Glycogen Phosphorylase B"/>
    <property type="match status" value="2"/>
</dbReference>
<feature type="domain" description="Glycosyl transferase family 1" evidence="3">
    <location>
        <begin position="219"/>
        <end position="354"/>
    </location>
</feature>
<evidence type="ECO:0000313" key="4">
    <source>
        <dbReference type="EMBL" id="GAA4753802.1"/>
    </source>
</evidence>
<dbReference type="EMBL" id="BAABLP010000006">
    <property type="protein sequence ID" value="GAA4753802.1"/>
    <property type="molecule type" value="Genomic_DNA"/>
</dbReference>
<keyword evidence="2" id="KW-0808">Transferase</keyword>
<evidence type="ECO:0000256" key="1">
    <source>
        <dbReference type="ARBA" id="ARBA00021292"/>
    </source>
</evidence>
<dbReference type="InterPro" id="IPR001296">
    <property type="entry name" value="Glyco_trans_1"/>
</dbReference>
<comment type="caution">
    <text evidence="4">The sequence shown here is derived from an EMBL/GenBank/DDBJ whole genome shotgun (WGS) entry which is preliminary data.</text>
</comment>
<organism evidence="4 5">
    <name type="scientific">Amnibacterium soli</name>
    <dbReference type="NCBI Taxonomy" id="1282736"/>
    <lineage>
        <taxon>Bacteria</taxon>
        <taxon>Bacillati</taxon>
        <taxon>Actinomycetota</taxon>
        <taxon>Actinomycetes</taxon>
        <taxon>Micrococcales</taxon>
        <taxon>Microbacteriaceae</taxon>
        <taxon>Amnibacterium</taxon>
    </lineage>
</organism>
<evidence type="ECO:0000256" key="2">
    <source>
        <dbReference type="ARBA" id="ARBA00022679"/>
    </source>
</evidence>
<dbReference type="Proteomes" id="UP001500121">
    <property type="component" value="Unassembled WGS sequence"/>
</dbReference>
<protein>
    <recommendedName>
        <fullName evidence="1">D-inositol 3-phosphate glycosyltransferase</fullName>
    </recommendedName>
</protein>
<name>A0ABP8ZE06_9MICO</name>